<proteinExistence type="predicted"/>
<evidence type="ECO:0000256" key="2">
    <source>
        <dbReference type="ARBA" id="ARBA00022741"/>
    </source>
</evidence>
<feature type="domain" description="ABC transporter" evidence="4">
    <location>
        <begin position="10"/>
        <end position="257"/>
    </location>
</feature>
<dbReference type="AlphaFoldDB" id="A0A8J6NVW2"/>
<dbReference type="GO" id="GO:0005886">
    <property type="term" value="C:plasma membrane"/>
    <property type="evidence" value="ECO:0007669"/>
    <property type="project" value="TreeGrafter"/>
</dbReference>
<sequence length="259" mass="28168">MNDISNENILEVDKVVKAFGGLMALFKPDFSVKRGIIKAIIGPNGAGKTTLFNVITGFYSPTEGTVRFKGQPISSLKTHEIADRGISRTFQTIELFGNMSVLENVMLGCHTRVRASFMAAGFCLPGARRKEKEIQERAMKILRFIGMADKCNDPADNLPLGEQKILEIGRALASEPELVCLDEPAAGLNETETYVASSLIKAINAKGVTVLLVEHDMKVVMNVSDEIVVLNYGQKIAEGPPEEIRNNPKVIEAYLGGGT</sequence>
<protein>
    <submittedName>
        <fullName evidence="5">ABC transporter ATP-binding protein</fullName>
    </submittedName>
</protein>
<dbReference type="Pfam" id="PF12399">
    <property type="entry name" value="BCA_ABC_TP_C"/>
    <property type="match status" value="1"/>
</dbReference>
<dbReference type="CDD" id="cd03219">
    <property type="entry name" value="ABC_Mj1267_LivG_branched"/>
    <property type="match status" value="1"/>
</dbReference>
<dbReference type="Proteomes" id="UP000605201">
    <property type="component" value="Unassembled WGS sequence"/>
</dbReference>
<dbReference type="InterPro" id="IPR003593">
    <property type="entry name" value="AAA+_ATPase"/>
</dbReference>
<keyword evidence="1" id="KW-0813">Transport</keyword>
<name>A0A8J6NVW2_9BACT</name>
<dbReference type="PANTHER" id="PTHR45772:SF7">
    <property type="entry name" value="AMINO ACID ABC TRANSPORTER ATP-BINDING PROTEIN"/>
    <property type="match status" value="1"/>
</dbReference>
<dbReference type="GO" id="GO:0005524">
    <property type="term" value="F:ATP binding"/>
    <property type="evidence" value="ECO:0007669"/>
    <property type="project" value="UniProtKB-KW"/>
</dbReference>
<evidence type="ECO:0000313" key="5">
    <source>
        <dbReference type="EMBL" id="MBC8430779.1"/>
    </source>
</evidence>
<evidence type="ECO:0000256" key="1">
    <source>
        <dbReference type="ARBA" id="ARBA00022448"/>
    </source>
</evidence>
<gene>
    <name evidence="5" type="ORF">H8D96_02560</name>
</gene>
<dbReference type="GO" id="GO:0005304">
    <property type="term" value="F:L-valine transmembrane transporter activity"/>
    <property type="evidence" value="ECO:0007669"/>
    <property type="project" value="TreeGrafter"/>
</dbReference>
<dbReference type="GO" id="GO:0015808">
    <property type="term" value="P:L-alanine transport"/>
    <property type="evidence" value="ECO:0007669"/>
    <property type="project" value="TreeGrafter"/>
</dbReference>
<dbReference type="Gene3D" id="3.40.50.300">
    <property type="entry name" value="P-loop containing nucleotide triphosphate hydrolases"/>
    <property type="match status" value="1"/>
</dbReference>
<dbReference type="EMBL" id="JACNIG010000082">
    <property type="protein sequence ID" value="MBC8430779.1"/>
    <property type="molecule type" value="Genomic_DNA"/>
</dbReference>
<reference evidence="5 6" key="1">
    <citation type="submission" date="2020-08" db="EMBL/GenBank/DDBJ databases">
        <title>Bridging the membrane lipid divide: bacteria of the FCB group superphylum have the potential to synthesize archaeal ether lipids.</title>
        <authorList>
            <person name="Villanueva L."/>
            <person name="Von Meijenfeldt F.A.B."/>
            <person name="Westbye A.B."/>
            <person name="Yadav S."/>
            <person name="Hopmans E.C."/>
            <person name="Dutilh B.E."/>
            <person name="Sinninghe Damste J.S."/>
        </authorList>
    </citation>
    <scope>NUCLEOTIDE SEQUENCE [LARGE SCALE GENOMIC DNA]</scope>
    <source>
        <strain evidence="5">NIOZ-UU17</strain>
    </source>
</reference>
<evidence type="ECO:0000259" key="4">
    <source>
        <dbReference type="PROSITE" id="PS50893"/>
    </source>
</evidence>
<dbReference type="PROSITE" id="PS50893">
    <property type="entry name" value="ABC_TRANSPORTER_2"/>
    <property type="match status" value="1"/>
</dbReference>
<dbReference type="InterPro" id="IPR003439">
    <property type="entry name" value="ABC_transporter-like_ATP-bd"/>
</dbReference>
<dbReference type="InterPro" id="IPR051120">
    <property type="entry name" value="ABC_AA/LPS_Transport"/>
</dbReference>
<dbReference type="GO" id="GO:1903806">
    <property type="term" value="P:L-isoleucine import across plasma membrane"/>
    <property type="evidence" value="ECO:0007669"/>
    <property type="project" value="TreeGrafter"/>
</dbReference>
<dbReference type="SUPFAM" id="SSF52540">
    <property type="entry name" value="P-loop containing nucleoside triphosphate hydrolases"/>
    <property type="match status" value="1"/>
</dbReference>
<dbReference type="GO" id="GO:1903805">
    <property type="term" value="P:L-valine import across plasma membrane"/>
    <property type="evidence" value="ECO:0007669"/>
    <property type="project" value="TreeGrafter"/>
</dbReference>
<organism evidence="5 6">
    <name type="scientific">Candidatus Desulfatibia vada</name>
    <dbReference type="NCBI Taxonomy" id="2841696"/>
    <lineage>
        <taxon>Bacteria</taxon>
        <taxon>Pseudomonadati</taxon>
        <taxon>Thermodesulfobacteriota</taxon>
        <taxon>Desulfobacteria</taxon>
        <taxon>Desulfobacterales</taxon>
        <taxon>Desulfobacterales incertae sedis</taxon>
        <taxon>Candidatus Desulfatibia</taxon>
    </lineage>
</organism>
<evidence type="ECO:0000256" key="3">
    <source>
        <dbReference type="ARBA" id="ARBA00022840"/>
    </source>
</evidence>
<dbReference type="InterPro" id="IPR032823">
    <property type="entry name" value="BCA_ABC_TP_C"/>
</dbReference>
<keyword evidence="3 5" id="KW-0067">ATP-binding</keyword>
<dbReference type="FunFam" id="3.40.50.300:FF:000421">
    <property type="entry name" value="Branched-chain amino acid ABC transporter ATP-binding protein"/>
    <property type="match status" value="1"/>
</dbReference>
<dbReference type="GO" id="GO:0016887">
    <property type="term" value="F:ATP hydrolysis activity"/>
    <property type="evidence" value="ECO:0007669"/>
    <property type="project" value="InterPro"/>
</dbReference>
<dbReference type="PANTHER" id="PTHR45772">
    <property type="entry name" value="CONSERVED COMPONENT OF ABC TRANSPORTER FOR NATURAL AMINO ACIDS-RELATED"/>
    <property type="match status" value="1"/>
</dbReference>
<dbReference type="InterPro" id="IPR027417">
    <property type="entry name" value="P-loop_NTPase"/>
</dbReference>
<keyword evidence="2" id="KW-0547">Nucleotide-binding</keyword>
<comment type="caution">
    <text evidence="5">The sequence shown here is derived from an EMBL/GenBank/DDBJ whole genome shotgun (WGS) entry which is preliminary data.</text>
</comment>
<dbReference type="GO" id="GO:0015192">
    <property type="term" value="F:L-phenylalanine transmembrane transporter activity"/>
    <property type="evidence" value="ECO:0007669"/>
    <property type="project" value="TreeGrafter"/>
</dbReference>
<dbReference type="GO" id="GO:0015188">
    <property type="term" value="F:L-isoleucine transmembrane transporter activity"/>
    <property type="evidence" value="ECO:0007669"/>
    <property type="project" value="TreeGrafter"/>
</dbReference>
<dbReference type="SMART" id="SM00382">
    <property type="entry name" value="AAA"/>
    <property type="match status" value="1"/>
</dbReference>
<dbReference type="Pfam" id="PF00005">
    <property type="entry name" value="ABC_tran"/>
    <property type="match status" value="1"/>
</dbReference>
<evidence type="ECO:0000313" key="6">
    <source>
        <dbReference type="Proteomes" id="UP000605201"/>
    </source>
</evidence>
<dbReference type="GO" id="GO:0042941">
    <property type="term" value="P:D-alanine transmembrane transport"/>
    <property type="evidence" value="ECO:0007669"/>
    <property type="project" value="TreeGrafter"/>
</dbReference>
<accession>A0A8J6NVW2</accession>